<dbReference type="AlphaFoldDB" id="A0AAU2K0H0"/>
<dbReference type="EMBL" id="CP108264">
    <property type="protein sequence ID" value="WTU77244.1"/>
    <property type="molecule type" value="Genomic_DNA"/>
</dbReference>
<sequence length="152" mass="16730">MNSRGDDFDERPYVTIRCQDDLSVGVGFRDRYSSDDHCVHYSVEVQAPGLSARLDEAVAWAGSTSDLAPFLEKLAGDFTGWEGERCWETDDHDLAVSAVFRPGGYVGLTWTLRPWRKAAGGWSASVTTHLEAGEQMASFAADVRHFLEGRAG</sequence>
<organism evidence="1">
    <name type="scientific">Streptomyces sp. NBC_00049</name>
    <dbReference type="NCBI Taxonomy" id="2903617"/>
    <lineage>
        <taxon>Bacteria</taxon>
        <taxon>Bacillati</taxon>
        <taxon>Actinomycetota</taxon>
        <taxon>Actinomycetes</taxon>
        <taxon>Kitasatosporales</taxon>
        <taxon>Streptomycetaceae</taxon>
        <taxon>Streptomyces</taxon>
    </lineage>
</organism>
<proteinExistence type="predicted"/>
<name>A0AAU2K0H0_9ACTN</name>
<evidence type="ECO:0000313" key="1">
    <source>
        <dbReference type="EMBL" id="WTU77244.1"/>
    </source>
</evidence>
<reference evidence="1" key="1">
    <citation type="submission" date="2022-10" db="EMBL/GenBank/DDBJ databases">
        <title>The complete genomes of actinobacterial strains from the NBC collection.</title>
        <authorList>
            <person name="Joergensen T.S."/>
            <person name="Alvarez Arevalo M."/>
            <person name="Sterndorff E.B."/>
            <person name="Faurdal D."/>
            <person name="Vuksanovic O."/>
            <person name="Mourched A.-S."/>
            <person name="Charusanti P."/>
            <person name="Shaw S."/>
            <person name="Blin K."/>
            <person name="Weber T."/>
        </authorList>
    </citation>
    <scope>NUCLEOTIDE SEQUENCE</scope>
    <source>
        <strain evidence="1">NBC_00049</strain>
    </source>
</reference>
<accession>A0AAU2K0H0</accession>
<protein>
    <submittedName>
        <fullName evidence="1">DUF6228 family protein</fullName>
    </submittedName>
</protein>
<dbReference type="InterPro" id="IPR046196">
    <property type="entry name" value="DUF6228"/>
</dbReference>
<dbReference type="Pfam" id="PF19739">
    <property type="entry name" value="DUF6228"/>
    <property type="match status" value="1"/>
</dbReference>
<gene>
    <name evidence="1" type="ORF">OG327_30100</name>
</gene>